<protein>
    <submittedName>
        <fullName evidence="7">Beta-xylosidase</fullName>
    </submittedName>
</protein>
<evidence type="ECO:0000256" key="1">
    <source>
        <dbReference type="ARBA" id="ARBA00009865"/>
    </source>
</evidence>
<dbReference type="CDD" id="cd18619">
    <property type="entry name" value="GH43_CoXyl43_like"/>
    <property type="match status" value="1"/>
</dbReference>
<proteinExistence type="inferred from homology"/>
<organism evidence="7 8">
    <name type="scientific">Lederbergia wuyishanensis</name>
    <dbReference type="NCBI Taxonomy" id="1347903"/>
    <lineage>
        <taxon>Bacteria</taxon>
        <taxon>Bacillati</taxon>
        <taxon>Bacillota</taxon>
        <taxon>Bacilli</taxon>
        <taxon>Bacillales</taxon>
        <taxon>Bacillaceae</taxon>
        <taxon>Lederbergia</taxon>
    </lineage>
</organism>
<accession>A0ABU0D7Y8</accession>
<comment type="similarity">
    <text evidence="1 6">Belongs to the glycosyl hydrolase 43 family.</text>
</comment>
<gene>
    <name evidence="7" type="ORF">J2S14_003353</name>
</gene>
<evidence type="ECO:0000256" key="5">
    <source>
        <dbReference type="ARBA" id="ARBA00023295"/>
    </source>
</evidence>
<dbReference type="Proteomes" id="UP001232343">
    <property type="component" value="Unassembled WGS sequence"/>
</dbReference>
<keyword evidence="2" id="KW-0858">Xylan degradation</keyword>
<evidence type="ECO:0000256" key="4">
    <source>
        <dbReference type="ARBA" id="ARBA00023277"/>
    </source>
</evidence>
<keyword evidence="2" id="KW-0624">Polysaccharide degradation</keyword>
<evidence type="ECO:0000313" key="7">
    <source>
        <dbReference type="EMBL" id="MDQ0344509.1"/>
    </source>
</evidence>
<sequence length="325" mass="36832">MKKVKQNEPLVEHIYTADPSAHIFEGKIYIYPSHDLDHDGPSNDNGDQYAMEDYHVLSLDDFASPCVDHGEVLNVKDVPWAKKQMWAPDAAYKNNTYYLYFPAKDHDEIFRIGVATSPNPAGPFTPQENYIQGSFSMDPAVLVDADNRAYMYFGGLWGGQLEKWRTGSYDPNGKGPDATEPALGPMFAELNDDMLSFKGKPQEISIIDEEGNPILAGDEERRFFEGPWVHKYNGYYYLSYSTGTTHLLAYAMSKNPQGPFVYKGTILTPVLGWTTHHSIVEFKGKWYLFYHDASLSGGVNHKRSVKFTELKYNEDGTIQTIKYES</sequence>
<keyword evidence="4" id="KW-0119">Carbohydrate metabolism</keyword>
<dbReference type="Gene3D" id="2.115.10.20">
    <property type="entry name" value="Glycosyl hydrolase domain, family 43"/>
    <property type="match status" value="1"/>
</dbReference>
<dbReference type="SUPFAM" id="SSF75005">
    <property type="entry name" value="Arabinanase/levansucrase/invertase"/>
    <property type="match status" value="1"/>
</dbReference>
<keyword evidence="8" id="KW-1185">Reference proteome</keyword>
<keyword evidence="5 6" id="KW-0326">Glycosidase</keyword>
<dbReference type="InterPro" id="IPR006710">
    <property type="entry name" value="Glyco_hydro_43"/>
</dbReference>
<evidence type="ECO:0000256" key="3">
    <source>
        <dbReference type="ARBA" id="ARBA00022801"/>
    </source>
</evidence>
<reference evidence="7 8" key="1">
    <citation type="submission" date="2023-07" db="EMBL/GenBank/DDBJ databases">
        <title>Genomic Encyclopedia of Type Strains, Phase IV (KMG-IV): sequencing the most valuable type-strain genomes for metagenomic binning, comparative biology and taxonomic classification.</title>
        <authorList>
            <person name="Goeker M."/>
        </authorList>
    </citation>
    <scope>NUCLEOTIDE SEQUENCE [LARGE SCALE GENOMIC DNA]</scope>
    <source>
        <strain evidence="7 8">DSM 27848</strain>
    </source>
</reference>
<dbReference type="PANTHER" id="PTHR43772">
    <property type="entry name" value="ENDO-1,4-BETA-XYLANASE"/>
    <property type="match status" value="1"/>
</dbReference>
<dbReference type="Pfam" id="PF04616">
    <property type="entry name" value="Glyco_hydro_43"/>
    <property type="match status" value="1"/>
</dbReference>
<dbReference type="EMBL" id="JAUSUO010000010">
    <property type="protein sequence ID" value="MDQ0344509.1"/>
    <property type="molecule type" value="Genomic_DNA"/>
</dbReference>
<dbReference type="InterPro" id="IPR052176">
    <property type="entry name" value="Glycosyl_Hydrlase_43_Enz"/>
</dbReference>
<evidence type="ECO:0000256" key="6">
    <source>
        <dbReference type="RuleBase" id="RU361187"/>
    </source>
</evidence>
<name>A0ABU0D7Y8_9BACI</name>
<dbReference type="PANTHER" id="PTHR43772:SF2">
    <property type="entry name" value="PUTATIVE (AFU_ORTHOLOGUE AFUA_2G04480)-RELATED"/>
    <property type="match status" value="1"/>
</dbReference>
<keyword evidence="3 6" id="KW-0378">Hydrolase</keyword>
<evidence type="ECO:0000256" key="2">
    <source>
        <dbReference type="ARBA" id="ARBA00022651"/>
    </source>
</evidence>
<dbReference type="InterPro" id="IPR023296">
    <property type="entry name" value="Glyco_hydro_beta-prop_sf"/>
</dbReference>
<evidence type="ECO:0000313" key="8">
    <source>
        <dbReference type="Proteomes" id="UP001232343"/>
    </source>
</evidence>
<comment type="caution">
    <text evidence="7">The sequence shown here is derived from an EMBL/GenBank/DDBJ whole genome shotgun (WGS) entry which is preliminary data.</text>
</comment>
<dbReference type="RefSeq" id="WP_244682948.1">
    <property type="nucleotide sequence ID" value="NZ_JALIRM010000013.1"/>
</dbReference>